<evidence type="ECO:0000313" key="2">
    <source>
        <dbReference type="Proteomes" id="UP000019194"/>
    </source>
</evidence>
<organism evidence="1 2">
    <name type="scientific">Citrobacter freundii</name>
    <dbReference type="NCBI Taxonomy" id="546"/>
    <lineage>
        <taxon>Bacteria</taxon>
        <taxon>Pseudomonadati</taxon>
        <taxon>Pseudomonadota</taxon>
        <taxon>Gammaproteobacteria</taxon>
        <taxon>Enterobacterales</taxon>
        <taxon>Enterobacteriaceae</taxon>
        <taxon>Citrobacter</taxon>
        <taxon>Citrobacter freundii complex</taxon>
    </lineage>
</organism>
<sequence length="95" mass="10661">MLKRSALLPQNLKSSRISPQFSAFYLDTARLGLALENDTFKVIEEVKRIAEKRNWSPLSVAVYATYKKPGIRPEIAGDVITLLAQDEALSATIRR</sequence>
<name>A0A7G2IJJ4_CITFR</name>
<dbReference type="EMBL" id="CBWP010000021">
    <property type="protein sequence ID" value="CDL37140.1"/>
    <property type="molecule type" value="Genomic_DNA"/>
</dbReference>
<protein>
    <submittedName>
        <fullName evidence="1">Uncharacterized protein</fullName>
    </submittedName>
</protein>
<accession>A0A7G2IJJ4</accession>
<evidence type="ECO:0000313" key="1">
    <source>
        <dbReference type="EMBL" id="CDL37140.1"/>
    </source>
</evidence>
<dbReference type="Proteomes" id="UP000019194">
    <property type="component" value="Unassembled WGS sequence"/>
</dbReference>
<dbReference type="AlphaFoldDB" id="A0A7G2IJJ4"/>
<reference evidence="1 2" key="1">
    <citation type="submission" date="2013-10" db="EMBL/GenBank/DDBJ databases">
        <title>Antibiotic resistance diversity of beta-lactamase producers in the General Hospital Vienna.</title>
        <authorList>
            <person name="Barisic I."/>
            <person name="Mitteregger D."/>
            <person name="Hirschl A.M."/>
            <person name="Noehammer C."/>
            <person name="Wiesinger-Mayr H."/>
        </authorList>
    </citation>
    <scope>NUCLEOTIDE SEQUENCE [LARGE SCALE GENOMIC DNA]</scope>
    <source>
        <strain evidence="1 2">ISC11</strain>
    </source>
</reference>
<comment type="caution">
    <text evidence="1">The sequence shown here is derived from an EMBL/GenBank/DDBJ whole genome shotgun (WGS) entry which is preliminary data.</text>
</comment>
<proteinExistence type="predicted"/>